<organism evidence="2 3">
    <name type="scientific">Candida orthopsilosis (strain 90-125)</name>
    <name type="common">Yeast</name>
    <dbReference type="NCBI Taxonomy" id="1136231"/>
    <lineage>
        <taxon>Eukaryota</taxon>
        <taxon>Fungi</taxon>
        <taxon>Dikarya</taxon>
        <taxon>Ascomycota</taxon>
        <taxon>Saccharomycotina</taxon>
        <taxon>Pichiomycetes</taxon>
        <taxon>Debaryomycetaceae</taxon>
        <taxon>Candida/Lodderomyces clade</taxon>
        <taxon>Candida</taxon>
    </lineage>
</organism>
<dbReference type="HOGENOM" id="CLU_006150_1_1_1"/>
<proteinExistence type="predicted"/>
<dbReference type="Pfam" id="PF03099">
    <property type="entry name" value="BPL_LplA_LipB"/>
    <property type="match status" value="1"/>
</dbReference>
<dbReference type="GO" id="GO:0005737">
    <property type="term" value="C:cytoplasm"/>
    <property type="evidence" value="ECO:0007669"/>
    <property type="project" value="TreeGrafter"/>
</dbReference>
<dbReference type="eggNOG" id="KOG1536">
    <property type="taxonomic scope" value="Eukaryota"/>
</dbReference>
<dbReference type="InterPro" id="IPR045864">
    <property type="entry name" value="aa-tRNA-synth_II/BPL/LPL"/>
</dbReference>
<accession>H8WXW9</accession>
<dbReference type="InterPro" id="IPR019197">
    <property type="entry name" value="Biotin-prot_ligase_N"/>
</dbReference>
<evidence type="ECO:0000259" key="1">
    <source>
        <dbReference type="PROSITE" id="PS51733"/>
    </source>
</evidence>
<dbReference type="Gene3D" id="3.30.930.10">
    <property type="entry name" value="Bira Bifunctional Protein, Domain 2"/>
    <property type="match status" value="1"/>
</dbReference>
<dbReference type="GeneID" id="14537119"/>
<sequence length="666" mass="74529">MNVLVYSGPGTTTESVRHCIDSLRFHLSKYYAVLAVNETVLLNEPWMRKTSLLVVPGGADLPYCQVLNGVGNRKIRKFVKNGGKFMGFCAGGYYASTRCEFDVGGPLEVSGRRELGFYPGVCKGGAFKGFKYHSHLGAKAVKLQVDVNELSNVPETCLSYYNGGGVFIDSTKFGDVKVLARYADQTDIDDEVRAAIVYRKIGKGDIILSGPHPEFSPDRLRDIEEEAKDVVFTLKPHDKGRKLLLREMLRKLGLHVSEDIEDTTPKITPMYITSPFPEQVNILWTNLHNNLEIRKGLFKDNNDTFSFENDLQPNCHKEVQGEDPVQFIKFVTSGSLPSPKLIPHFDIQKYFKRLFQLSSKTAPEFGSVLGYSNVISSTHTILEQNPHWLKNLPHGMTLTATTQTAGRGRGNNVWLNPQGVLPATILFKIPQVEVSPSFIVSLQYVCGLALIEAILGYGSQVVGERGVGYEDMPVRIKWPNDIYMLKPEYFNSPNLDTNTTIDGDEEKYVKVAGSLLSSQCIDGQFYLIWGGGINVSNEAPTTSLNVVLTKLNELRKDMRMSALPVYELETLLAQIVSTINYFYSHFKISGLSPFLLLYYKRWLHSDQKVIVSGHHQGESRTCIIKGITPEYGLLIAQDVNNQEVLHLQPDGNSFDLFKGLVYKKNT</sequence>
<name>H8WXW9_CANO9</name>
<dbReference type="KEGG" id="cot:CORT_0A05280"/>
<dbReference type="EMBL" id="HE681719">
    <property type="protein sequence ID" value="CCG20916.1"/>
    <property type="molecule type" value="Genomic_DNA"/>
</dbReference>
<evidence type="ECO:0000313" key="2">
    <source>
        <dbReference type="EMBL" id="CCG20916.1"/>
    </source>
</evidence>
<dbReference type="AlphaFoldDB" id="H8WXW9"/>
<protein>
    <recommendedName>
        <fullName evidence="1">BPL/LPL catalytic domain-containing protein</fullName>
    </recommendedName>
</protein>
<dbReference type="PROSITE" id="PS51733">
    <property type="entry name" value="BPL_LPL_CATALYTIC"/>
    <property type="match status" value="1"/>
</dbReference>
<gene>
    <name evidence="2" type="ORF">CORT_0A05280</name>
</gene>
<keyword evidence="3" id="KW-1185">Reference proteome</keyword>
<dbReference type="PANTHER" id="PTHR12835:SF5">
    <property type="entry name" value="BIOTIN--PROTEIN LIGASE"/>
    <property type="match status" value="1"/>
</dbReference>
<dbReference type="SUPFAM" id="SSF52317">
    <property type="entry name" value="Class I glutamine amidotransferase-like"/>
    <property type="match status" value="1"/>
</dbReference>
<feature type="domain" description="BPL/LPL catalytic" evidence="1">
    <location>
        <begin position="360"/>
        <end position="587"/>
    </location>
</feature>
<dbReference type="Proteomes" id="UP000005018">
    <property type="component" value="Chromosome 1"/>
</dbReference>
<dbReference type="RefSeq" id="XP_003866356.1">
    <property type="nucleotide sequence ID" value="XM_003866308.1"/>
</dbReference>
<dbReference type="InterPro" id="IPR029062">
    <property type="entry name" value="Class_I_gatase-like"/>
</dbReference>
<dbReference type="Pfam" id="PF09825">
    <property type="entry name" value="BPL_N"/>
    <property type="match status" value="1"/>
</dbReference>
<dbReference type="OrthoDB" id="10250105at2759"/>
<dbReference type="InterPro" id="IPR004143">
    <property type="entry name" value="BPL_LPL_catalytic"/>
</dbReference>
<reference evidence="2 3" key="1">
    <citation type="journal article" date="2012" name="PLoS ONE">
        <title>Sequence and analysis of the genome of the pathogenic yeast Candida orthopsilosis.</title>
        <authorList>
            <person name="Riccombeni A."/>
            <person name="Vidanes G."/>
            <person name="Proux-Wera E."/>
            <person name="Wolfe K.H."/>
            <person name="Butler G."/>
        </authorList>
    </citation>
    <scope>NUCLEOTIDE SEQUENCE [LARGE SCALE GENOMIC DNA]</scope>
    <source>
        <strain evidence="2 3">Co 90-125</strain>
    </source>
</reference>
<dbReference type="SUPFAM" id="SSF55681">
    <property type="entry name" value="Class II aaRS and biotin synthetases"/>
    <property type="match status" value="1"/>
</dbReference>
<dbReference type="PANTHER" id="PTHR12835">
    <property type="entry name" value="BIOTIN PROTEIN LIGASE"/>
    <property type="match status" value="1"/>
</dbReference>
<dbReference type="Gene3D" id="3.40.50.880">
    <property type="match status" value="1"/>
</dbReference>
<dbReference type="CDD" id="cd03144">
    <property type="entry name" value="GATase1_ScBLP_like"/>
    <property type="match status" value="1"/>
</dbReference>
<dbReference type="GO" id="GO:0004077">
    <property type="term" value="F:biotin--[biotin carboxyl-carrier protein] ligase activity"/>
    <property type="evidence" value="ECO:0007669"/>
    <property type="project" value="TreeGrafter"/>
</dbReference>
<evidence type="ECO:0000313" key="3">
    <source>
        <dbReference type="Proteomes" id="UP000005018"/>
    </source>
</evidence>